<dbReference type="InterPro" id="IPR013825">
    <property type="entry name" value="Topo_IA_cen_sub2"/>
</dbReference>
<dbReference type="GO" id="GO:0006281">
    <property type="term" value="P:DNA repair"/>
    <property type="evidence" value="ECO:0007669"/>
    <property type="project" value="TreeGrafter"/>
</dbReference>
<dbReference type="InterPro" id="IPR013826">
    <property type="entry name" value="Topo_IA_cen_sub3"/>
</dbReference>
<dbReference type="InterPro" id="IPR003602">
    <property type="entry name" value="Topo_IA_DNA-bd_dom"/>
</dbReference>
<dbReference type="PANTHER" id="PTHR11390">
    <property type="entry name" value="PROKARYOTIC DNA TOPOISOMERASE"/>
    <property type="match status" value="1"/>
</dbReference>
<comment type="caution">
    <text evidence="15">The sequence shown here is derived from an EMBL/GenBank/DDBJ whole genome shotgun (WGS) entry which is preliminary data.</text>
</comment>
<reference evidence="15 16" key="1">
    <citation type="submission" date="2020-02" db="EMBL/GenBank/DDBJ databases">
        <authorList>
            <person name="Kim M.K."/>
        </authorList>
    </citation>
    <scope>NUCLEOTIDE SEQUENCE [LARGE SCALE GENOMIC DNA]</scope>
    <source>
        <strain evidence="15 16">17J57-3</strain>
    </source>
</reference>
<dbReference type="Pfam" id="PF01751">
    <property type="entry name" value="Toprim"/>
    <property type="match status" value="1"/>
</dbReference>
<comment type="catalytic activity">
    <reaction evidence="1">
        <text>ATP-independent breakage of single-stranded DNA, followed by passage and rejoining.</text>
        <dbReference type="EC" id="5.6.2.1"/>
    </reaction>
</comment>
<dbReference type="RefSeq" id="WP_163967195.1">
    <property type="nucleotide sequence ID" value="NZ_JAAIVB010000069.1"/>
</dbReference>
<dbReference type="InterPro" id="IPR006171">
    <property type="entry name" value="TOPRIM_dom"/>
</dbReference>
<evidence type="ECO:0000256" key="6">
    <source>
        <dbReference type="ARBA" id="ARBA00023125"/>
    </source>
</evidence>
<dbReference type="AlphaFoldDB" id="A0A6B3SRK2"/>
<evidence type="ECO:0000259" key="13">
    <source>
        <dbReference type="PROSITE" id="PS50880"/>
    </source>
</evidence>
<evidence type="ECO:0000256" key="8">
    <source>
        <dbReference type="ARBA" id="ARBA00030003"/>
    </source>
</evidence>
<dbReference type="Pfam" id="PF01131">
    <property type="entry name" value="Topoisom_bac"/>
    <property type="match status" value="1"/>
</dbReference>
<evidence type="ECO:0000313" key="16">
    <source>
        <dbReference type="Proteomes" id="UP000482155"/>
    </source>
</evidence>
<feature type="compositionally biased region" description="Low complexity" evidence="12">
    <location>
        <begin position="640"/>
        <end position="649"/>
    </location>
</feature>
<dbReference type="PRINTS" id="PR00417">
    <property type="entry name" value="PRTPISMRASEI"/>
</dbReference>
<evidence type="ECO:0000256" key="2">
    <source>
        <dbReference type="ARBA" id="ARBA00009446"/>
    </source>
</evidence>
<dbReference type="Gene3D" id="1.10.460.10">
    <property type="entry name" value="Topoisomerase I, domain 2"/>
    <property type="match status" value="1"/>
</dbReference>
<dbReference type="InterPro" id="IPR034144">
    <property type="entry name" value="TOPRIM_TopoIII"/>
</dbReference>
<dbReference type="GO" id="GO:0043597">
    <property type="term" value="C:cytoplasmic replication fork"/>
    <property type="evidence" value="ECO:0007669"/>
    <property type="project" value="TreeGrafter"/>
</dbReference>
<dbReference type="NCBIfam" id="NF005829">
    <property type="entry name" value="PRK07726.1"/>
    <property type="match status" value="1"/>
</dbReference>
<evidence type="ECO:0000256" key="7">
    <source>
        <dbReference type="ARBA" id="ARBA00023235"/>
    </source>
</evidence>
<keyword evidence="6" id="KW-0238">DNA-binding</keyword>
<evidence type="ECO:0000256" key="10">
    <source>
        <dbReference type="ARBA" id="ARBA00032235"/>
    </source>
</evidence>
<keyword evidence="5" id="KW-0799">Topoisomerase</keyword>
<feature type="domain" description="Topo IA-type catalytic" evidence="14">
    <location>
        <begin position="161"/>
        <end position="615"/>
    </location>
</feature>
<evidence type="ECO:0000256" key="1">
    <source>
        <dbReference type="ARBA" id="ARBA00000213"/>
    </source>
</evidence>
<dbReference type="CDD" id="cd03362">
    <property type="entry name" value="TOPRIM_TopoIA_TopoIII"/>
    <property type="match status" value="1"/>
</dbReference>
<comment type="similarity">
    <text evidence="2">Belongs to the type IA topoisomerase family.</text>
</comment>
<dbReference type="Gene3D" id="1.10.290.10">
    <property type="entry name" value="Topoisomerase I, domain 4"/>
    <property type="match status" value="1"/>
</dbReference>
<dbReference type="EMBL" id="JAAIVB010000069">
    <property type="protein sequence ID" value="NEX63373.1"/>
    <property type="molecule type" value="Genomic_DNA"/>
</dbReference>
<dbReference type="InterPro" id="IPR000380">
    <property type="entry name" value="Topo_IA"/>
</dbReference>
<dbReference type="InterPro" id="IPR003601">
    <property type="entry name" value="Topo_IA_2"/>
</dbReference>
<feature type="region of interest" description="Disordered" evidence="12">
    <location>
        <begin position="474"/>
        <end position="498"/>
    </location>
</feature>
<evidence type="ECO:0000256" key="3">
    <source>
        <dbReference type="ARBA" id="ARBA00012891"/>
    </source>
</evidence>
<dbReference type="InterPro" id="IPR005738">
    <property type="entry name" value="TopoIII"/>
</dbReference>
<evidence type="ECO:0000256" key="11">
    <source>
        <dbReference type="ARBA" id="ARBA00032877"/>
    </source>
</evidence>
<dbReference type="Gene3D" id="2.70.20.10">
    <property type="entry name" value="Topoisomerase I, domain 3"/>
    <property type="match status" value="1"/>
</dbReference>
<dbReference type="GO" id="GO:0046872">
    <property type="term" value="F:metal ion binding"/>
    <property type="evidence" value="ECO:0007669"/>
    <property type="project" value="UniProtKB-KW"/>
</dbReference>
<keyword evidence="4" id="KW-0479">Metal-binding</keyword>
<dbReference type="Gene3D" id="3.40.50.140">
    <property type="match status" value="1"/>
</dbReference>
<dbReference type="InterPro" id="IPR013824">
    <property type="entry name" value="Topo_IA_cen_sub1"/>
</dbReference>
<dbReference type="GO" id="GO:0006310">
    <property type="term" value="P:DNA recombination"/>
    <property type="evidence" value="ECO:0007669"/>
    <property type="project" value="TreeGrafter"/>
</dbReference>
<evidence type="ECO:0000256" key="5">
    <source>
        <dbReference type="ARBA" id="ARBA00023029"/>
    </source>
</evidence>
<accession>A0A6B3SRK2</accession>
<dbReference type="GO" id="GO:0006265">
    <property type="term" value="P:DNA topological change"/>
    <property type="evidence" value="ECO:0007669"/>
    <property type="project" value="InterPro"/>
</dbReference>
<feature type="domain" description="Toprim" evidence="13">
    <location>
        <begin position="4"/>
        <end position="144"/>
    </location>
</feature>
<dbReference type="CDD" id="cd00186">
    <property type="entry name" value="TOP1Ac"/>
    <property type="match status" value="1"/>
</dbReference>
<evidence type="ECO:0000313" key="15">
    <source>
        <dbReference type="EMBL" id="NEX63373.1"/>
    </source>
</evidence>
<dbReference type="SMART" id="SM00493">
    <property type="entry name" value="TOPRIM"/>
    <property type="match status" value="1"/>
</dbReference>
<name>A0A6B3SRK2_9BURK</name>
<sequence length="696" mass="77030">MKNRVLVIAEKKNLAQDIANALGRPTARSGYFEVGEYDICYASGHLLKQADPDFYDEKYKKWRMNDLPIIPAQQKKIVRTDKKTGKTDAFATSQLKVLKQLMQSAVSVVNAGDPDREGQIIIVEILQHLNCRLPVKRLWLNAQTPAGIREAFKKMKDDAAFRSLALAAECRAEADWVIGMSCTRGYTLAWQSRGHDGVMNVGRVKSPVIGLVVQRELDIEQFVPKTFYIVKGAIKTRAGNFVAKWVPPKDAVDSAGFDGEGRLLDRRIAQGVVDRTITKMGVIEVADKKRVKQKPPLLLSLGDLQRLAHSFGLSPDQTLKVAQALYDVHKLTTYPRTTCSHAPTDEWKKAPQVLAAVRGNFGSAWDFDGAPDTSRQSGAWDDGKLDAHYAIIPTDMRKDLSGLSREEQIVYRLIVSHWLAQFYPDYEYDTTTLTALVEGERFTATGQTPALTGWRTVIPLKKSAEDEDKQALPLVSKGDPCRSNPVEIHEDQTKPPPRYNGATLLDAMEKAWKFVTDPKVKARLKQTEGIGTPATRSTIIAECISGGFIVEEKMGKANVYRPTQKARVYYQALDADLSRVDLTAYFEGQLEEVEKGSMDETAFKTMLTRLVTRLMAKLKDGSIAAAMPTPQQIPEDAIVSRSRSSTAKTGTRRGGAGSSTRARKPATAKRDTKVAMAESAEGTVKAATRSTKGEFF</sequence>
<evidence type="ECO:0000259" key="14">
    <source>
        <dbReference type="PROSITE" id="PS52039"/>
    </source>
</evidence>
<dbReference type="Proteomes" id="UP000482155">
    <property type="component" value="Unassembled WGS sequence"/>
</dbReference>
<dbReference type="GO" id="GO:0003677">
    <property type="term" value="F:DNA binding"/>
    <property type="evidence" value="ECO:0007669"/>
    <property type="project" value="UniProtKB-KW"/>
</dbReference>
<proteinExistence type="inferred from homology"/>
<dbReference type="NCBIfam" id="TIGR01056">
    <property type="entry name" value="topB"/>
    <property type="match status" value="1"/>
</dbReference>
<dbReference type="InterPro" id="IPR013497">
    <property type="entry name" value="Topo_IA_cen"/>
</dbReference>
<dbReference type="SMART" id="SM00437">
    <property type="entry name" value="TOP1Ac"/>
    <property type="match status" value="1"/>
</dbReference>
<dbReference type="SMART" id="SM00436">
    <property type="entry name" value="TOP1Bc"/>
    <property type="match status" value="1"/>
</dbReference>
<protein>
    <recommendedName>
        <fullName evidence="3">DNA topoisomerase</fullName>
        <ecNumber evidence="3">5.6.2.1</ecNumber>
    </recommendedName>
    <alternativeName>
        <fullName evidence="11">Omega-protein</fullName>
    </alternativeName>
    <alternativeName>
        <fullName evidence="10">Relaxing enzyme</fullName>
    </alternativeName>
    <alternativeName>
        <fullName evidence="8">Swivelase</fullName>
    </alternativeName>
    <alternativeName>
        <fullName evidence="9">Untwisting enzyme</fullName>
    </alternativeName>
</protein>
<dbReference type="PROSITE" id="PS52039">
    <property type="entry name" value="TOPO_IA_2"/>
    <property type="match status" value="1"/>
</dbReference>
<evidence type="ECO:0000256" key="12">
    <source>
        <dbReference type="SAM" id="MobiDB-lite"/>
    </source>
</evidence>
<dbReference type="GO" id="GO:0003917">
    <property type="term" value="F:DNA topoisomerase type I (single strand cut, ATP-independent) activity"/>
    <property type="evidence" value="ECO:0007669"/>
    <property type="project" value="UniProtKB-EC"/>
</dbReference>
<keyword evidence="7 15" id="KW-0413">Isomerase</keyword>
<evidence type="ECO:0000256" key="4">
    <source>
        <dbReference type="ARBA" id="ARBA00022723"/>
    </source>
</evidence>
<keyword evidence="16" id="KW-1185">Reference proteome</keyword>
<dbReference type="EC" id="5.6.2.1" evidence="3"/>
<feature type="region of interest" description="Disordered" evidence="12">
    <location>
        <begin position="626"/>
        <end position="696"/>
    </location>
</feature>
<organism evidence="15 16">
    <name type="scientific">Noviherbaspirillum galbum</name>
    <dbReference type="NCBI Taxonomy" id="2709383"/>
    <lineage>
        <taxon>Bacteria</taxon>
        <taxon>Pseudomonadati</taxon>
        <taxon>Pseudomonadota</taxon>
        <taxon>Betaproteobacteria</taxon>
        <taxon>Burkholderiales</taxon>
        <taxon>Oxalobacteraceae</taxon>
        <taxon>Noviherbaspirillum</taxon>
    </lineage>
</organism>
<dbReference type="InterPro" id="IPR023405">
    <property type="entry name" value="Topo_IA_core_domain"/>
</dbReference>
<evidence type="ECO:0000256" key="9">
    <source>
        <dbReference type="ARBA" id="ARBA00031985"/>
    </source>
</evidence>
<dbReference type="PROSITE" id="PS50880">
    <property type="entry name" value="TOPRIM"/>
    <property type="match status" value="1"/>
</dbReference>
<dbReference type="SUPFAM" id="SSF56712">
    <property type="entry name" value="Prokaryotic type I DNA topoisomerase"/>
    <property type="match status" value="1"/>
</dbReference>
<dbReference type="PANTHER" id="PTHR11390:SF21">
    <property type="entry name" value="DNA TOPOISOMERASE 3-ALPHA"/>
    <property type="match status" value="1"/>
</dbReference>
<gene>
    <name evidence="15" type="primary">topB</name>
    <name evidence="15" type="ORF">G3574_20035</name>
</gene>